<feature type="region of interest" description="Disordered" evidence="1">
    <location>
        <begin position="151"/>
        <end position="173"/>
    </location>
</feature>
<accession>A0ABP8DJS3</accession>
<dbReference type="EMBL" id="BAABAT010000028">
    <property type="protein sequence ID" value="GAA4257633.1"/>
    <property type="molecule type" value="Genomic_DNA"/>
</dbReference>
<dbReference type="RefSeq" id="WP_345134625.1">
    <property type="nucleotide sequence ID" value="NZ_BAABAT010000028.1"/>
</dbReference>
<keyword evidence="2" id="KW-0472">Membrane</keyword>
<comment type="caution">
    <text evidence="3">The sequence shown here is derived from an EMBL/GenBank/DDBJ whole genome shotgun (WGS) entry which is preliminary data.</text>
</comment>
<gene>
    <name evidence="3" type="ORF">GCM10022255_075220</name>
</gene>
<keyword evidence="2" id="KW-1133">Transmembrane helix</keyword>
<reference evidence="4" key="1">
    <citation type="journal article" date="2019" name="Int. J. Syst. Evol. Microbiol.">
        <title>The Global Catalogue of Microorganisms (GCM) 10K type strain sequencing project: providing services to taxonomists for standard genome sequencing and annotation.</title>
        <authorList>
            <consortium name="The Broad Institute Genomics Platform"/>
            <consortium name="The Broad Institute Genome Sequencing Center for Infectious Disease"/>
            <person name="Wu L."/>
            <person name="Ma J."/>
        </authorList>
    </citation>
    <scope>NUCLEOTIDE SEQUENCE [LARGE SCALE GENOMIC DNA]</scope>
    <source>
        <strain evidence="4">JCM 17441</strain>
    </source>
</reference>
<sequence>MSDRLETLVRQAQEARARAAEPDLERIRRALPILARRRAQRRRAGYAAVAVAVVAVLAGVAALLGSGPPGDHRPAGRHPASPDPSGSAQDRVVVMPYGLSDPPAGFRERLRTVTESPDGPISARVYTSRSIGAKTQVPADAPRLTLTVRPGATLPDGDEVGGAGPGSASGTYAEDGDARRLAWAPDPGHVAELEAAGMGIDRTALITYSTRVRPAPATFERPFAFAWAPGVAPRVTYAVGGDDRGTWAASATADASMELEGTLTATFAPFGNPLQGATPVEVRGAPASYAEGEDPNTHDLVQTVVQRWPGSSKDLTVTFRPDGQQLSRAQMVLVASGVDQVPDISADWLPL</sequence>
<protein>
    <submittedName>
        <fullName evidence="3">Uncharacterized protein</fullName>
    </submittedName>
</protein>
<evidence type="ECO:0000256" key="1">
    <source>
        <dbReference type="SAM" id="MobiDB-lite"/>
    </source>
</evidence>
<evidence type="ECO:0000313" key="3">
    <source>
        <dbReference type="EMBL" id="GAA4257633.1"/>
    </source>
</evidence>
<keyword evidence="4" id="KW-1185">Reference proteome</keyword>
<name>A0ABP8DJS3_9ACTN</name>
<keyword evidence="2" id="KW-0812">Transmembrane</keyword>
<feature type="transmembrane region" description="Helical" evidence="2">
    <location>
        <begin position="44"/>
        <end position="64"/>
    </location>
</feature>
<dbReference type="Proteomes" id="UP001500620">
    <property type="component" value="Unassembled WGS sequence"/>
</dbReference>
<evidence type="ECO:0000256" key="2">
    <source>
        <dbReference type="SAM" id="Phobius"/>
    </source>
</evidence>
<evidence type="ECO:0000313" key="4">
    <source>
        <dbReference type="Proteomes" id="UP001500620"/>
    </source>
</evidence>
<proteinExistence type="predicted"/>
<feature type="region of interest" description="Disordered" evidence="1">
    <location>
        <begin position="68"/>
        <end position="89"/>
    </location>
</feature>
<organism evidence="3 4">
    <name type="scientific">Dactylosporangium darangshiense</name>
    <dbReference type="NCBI Taxonomy" id="579108"/>
    <lineage>
        <taxon>Bacteria</taxon>
        <taxon>Bacillati</taxon>
        <taxon>Actinomycetota</taxon>
        <taxon>Actinomycetes</taxon>
        <taxon>Micromonosporales</taxon>
        <taxon>Micromonosporaceae</taxon>
        <taxon>Dactylosporangium</taxon>
    </lineage>
</organism>